<dbReference type="Proteomes" id="UP000032668">
    <property type="component" value="Unassembled WGS sequence"/>
</dbReference>
<comment type="caution">
    <text evidence="1">The sequence shown here is derived from an EMBL/GenBank/DDBJ whole genome shotgun (WGS) entry which is preliminary data.</text>
</comment>
<dbReference type="EMBL" id="BANC01000030">
    <property type="protein sequence ID" value="GAN79834.1"/>
    <property type="molecule type" value="Genomic_DNA"/>
</dbReference>
<name>A0A0D6PG61_9PROT</name>
<proteinExistence type="predicted"/>
<dbReference type="AlphaFoldDB" id="A0A0D6PG61"/>
<accession>A0A0D6PG61</accession>
<organism evidence="1 2">
    <name type="scientific">Acidocella aminolytica 101 = DSM 11237</name>
    <dbReference type="NCBI Taxonomy" id="1120923"/>
    <lineage>
        <taxon>Bacteria</taxon>
        <taxon>Pseudomonadati</taxon>
        <taxon>Pseudomonadota</taxon>
        <taxon>Alphaproteobacteria</taxon>
        <taxon>Acetobacterales</taxon>
        <taxon>Acidocellaceae</taxon>
        <taxon>Acidocella</taxon>
    </lineage>
</organism>
<gene>
    <name evidence="1" type="ORF">Aam_030_067</name>
</gene>
<dbReference type="OrthoDB" id="7272469at2"/>
<evidence type="ECO:0000313" key="2">
    <source>
        <dbReference type="Proteomes" id="UP000032668"/>
    </source>
</evidence>
<dbReference type="STRING" id="1120923.SAMN02746095_02967"/>
<protein>
    <submittedName>
        <fullName evidence="1">Uncharacterized protein</fullName>
    </submittedName>
</protein>
<keyword evidence="2" id="KW-1185">Reference proteome</keyword>
<reference evidence="1 2" key="1">
    <citation type="submission" date="2012-11" db="EMBL/GenBank/DDBJ databases">
        <title>Whole genome sequence of Acidocella aminolytica 101 = DSM 11237.</title>
        <authorList>
            <person name="Azuma Y."/>
            <person name="Higashiura N."/>
            <person name="Hirakawa H."/>
            <person name="Matsushita K."/>
        </authorList>
    </citation>
    <scope>NUCLEOTIDE SEQUENCE [LARGE SCALE GENOMIC DNA]</scope>
    <source>
        <strain evidence="2">101 / DSM 11237</strain>
    </source>
</reference>
<sequence>MATGDQSDMVTRLKALLPLGWFGSKTIILDGLLNGLAYVWAWVFSLTEWAFSQLRLSTMSGSFLDIFAVDYLGPNFLRKSNETDPAFRSRIYGALVPPTGTRASLIAAIFKLTGRKPEVFEPRNPSDTGGYGSLSTPAWTGLAYGVAGGYGSLNLPYQAFVTAYRPLSQGMPLMAGYQPADVLSTSTIYAPLGYGVGLGSYVDYSQAFDAATDSDIYAAIAAAKPAASIMWTRIKS</sequence>
<dbReference type="RefSeq" id="WP_048878264.1">
    <property type="nucleotide sequence ID" value="NZ_BANC01000030.1"/>
</dbReference>
<evidence type="ECO:0000313" key="1">
    <source>
        <dbReference type="EMBL" id="GAN79834.1"/>
    </source>
</evidence>